<dbReference type="PANTHER" id="PTHR33180">
    <property type="entry name" value="PHOTOSYSTEM II CP43 REACTION CENTER PROTEIN"/>
    <property type="match status" value="1"/>
</dbReference>
<evidence type="ECO:0000313" key="3">
    <source>
        <dbReference type="Proteomes" id="UP000011115"/>
    </source>
</evidence>
<proteinExistence type="predicted"/>
<dbReference type="Gramene" id="PGSC0003DMT400090723">
    <property type="protein sequence ID" value="PGSC0003DMT400090723"/>
    <property type="gene ID" value="PGSC0003DMG400040294"/>
</dbReference>
<dbReference type="AlphaFoldDB" id="M1DL14"/>
<name>M1DL14_SOLTU</name>
<feature type="region of interest" description="Disordered" evidence="1">
    <location>
        <begin position="212"/>
        <end position="252"/>
    </location>
</feature>
<dbReference type="EnsemblPlants" id="PGSC0003DMT400090723">
    <property type="protein sequence ID" value="PGSC0003DMT400090723"/>
    <property type="gene ID" value="PGSC0003DMG400040294"/>
</dbReference>
<organism evidence="2 3">
    <name type="scientific">Solanum tuberosum</name>
    <name type="common">Potato</name>
    <dbReference type="NCBI Taxonomy" id="4113"/>
    <lineage>
        <taxon>Eukaryota</taxon>
        <taxon>Viridiplantae</taxon>
        <taxon>Streptophyta</taxon>
        <taxon>Embryophyta</taxon>
        <taxon>Tracheophyta</taxon>
        <taxon>Spermatophyta</taxon>
        <taxon>Magnoliopsida</taxon>
        <taxon>eudicotyledons</taxon>
        <taxon>Gunneridae</taxon>
        <taxon>Pentapetalae</taxon>
        <taxon>asterids</taxon>
        <taxon>lamiids</taxon>
        <taxon>Solanales</taxon>
        <taxon>Solanaceae</taxon>
        <taxon>Solanoideae</taxon>
        <taxon>Solaneae</taxon>
        <taxon>Solanum</taxon>
    </lineage>
</organism>
<evidence type="ECO:0000313" key="2">
    <source>
        <dbReference type="EnsemblPlants" id="PGSC0003DMT400090723"/>
    </source>
</evidence>
<sequence length="566" mass="62026">MRMQLHQRAKASKHPTTGGKGKGKGKSPASLEASSDSDGIYAAHLTTSESEGEHQEHQAAASEPEDDELVVAQWAELQSKRMNDPSRISTPKATTTAHTAPAQAVVLTPPIHGPPPRSMNRLKTEGLRTIIEEDRLSNDGVIESEAINVILECPDDIDDECQYLIRTKTLENMKKWLALLISNDEKKDVEVIPTYSTDIWRIKVEYLKDEAEKKKAAPVDSSPIVDKETLPTEAPLPTPAPGPSGTSNVFPSDTPSSFAAMLPPRSAVAVVSRPPLTHAALLRMGQLDHSANRRAARLEASIPSMIQAALANDVTPLSATIDALADRIAFSRCYVGMGRPKVASIDIPPLKWTHGITINEDVVASRVKATKLPPKGGKGKGKAPVVVTSEEAILDSQESEDDELLQDRRIELRSKAMNDLSRIPVPPPPHPPATAPAQTVVPAPPVQGPPPRSLNRLKAEGLRIILEEKRLSSDGVVERYPEVWNTIKFHKFELFTKPRGPYISNLVQEFYANYGELVPKRKKQANVFKLVDFVMVHVKKVKCRCLDINVVLGCSLDIMDDYIDLV</sequence>
<protein>
    <submittedName>
        <fullName evidence="2">Uncharacterized protein</fullName>
    </submittedName>
</protein>
<dbReference type="Proteomes" id="UP000011115">
    <property type="component" value="Unassembled WGS sequence"/>
</dbReference>
<reference evidence="3" key="1">
    <citation type="journal article" date="2011" name="Nature">
        <title>Genome sequence and analysis of the tuber crop potato.</title>
        <authorList>
            <consortium name="The Potato Genome Sequencing Consortium"/>
        </authorList>
    </citation>
    <scope>NUCLEOTIDE SEQUENCE [LARGE SCALE GENOMIC DNA]</scope>
    <source>
        <strain evidence="3">cv. DM1-3 516 R44</strain>
    </source>
</reference>
<accession>M1DL14</accession>
<evidence type="ECO:0000256" key="1">
    <source>
        <dbReference type="SAM" id="MobiDB-lite"/>
    </source>
</evidence>
<feature type="compositionally biased region" description="Low complexity" evidence="1">
    <location>
        <begin position="90"/>
        <end position="99"/>
    </location>
</feature>
<dbReference type="eggNOG" id="ENOG502SPYA">
    <property type="taxonomic scope" value="Eukaryota"/>
</dbReference>
<dbReference type="InParanoid" id="M1DL14"/>
<feature type="compositionally biased region" description="Basic residues" evidence="1">
    <location>
        <begin position="1"/>
        <end position="13"/>
    </location>
</feature>
<feature type="region of interest" description="Disordered" evidence="1">
    <location>
        <begin position="1"/>
        <end position="67"/>
    </location>
</feature>
<keyword evidence="3" id="KW-1185">Reference proteome</keyword>
<dbReference type="PaxDb" id="4113-PGSC0003DMT400090723"/>
<dbReference type="PANTHER" id="PTHR33180:SF31">
    <property type="entry name" value="POLYPROTEIN PROTEIN"/>
    <property type="match status" value="1"/>
</dbReference>
<dbReference type="HOGENOM" id="CLU_481830_0_0_1"/>
<reference evidence="2" key="2">
    <citation type="submission" date="2015-06" db="UniProtKB">
        <authorList>
            <consortium name="EnsemblPlants"/>
        </authorList>
    </citation>
    <scope>IDENTIFICATION</scope>
    <source>
        <strain evidence="2">DM1-3 516 R44</strain>
    </source>
</reference>
<feature type="region of interest" description="Disordered" evidence="1">
    <location>
        <begin position="80"/>
        <end position="99"/>
    </location>
</feature>